<feature type="transmembrane region" description="Helical" evidence="9">
    <location>
        <begin position="86"/>
        <end position="105"/>
    </location>
</feature>
<dbReference type="PROSITE" id="PS00216">
    <property type="entry name" value="SUGAR_TRANSPORT_1"/>
    <property type="match status" value="1"/>
</dbReference>
<feature type="transmembrane region" description="Helical" evidence="9">
    <location>
        <begin position="15"/>
        <end position="36"/>
    </location>
</feature>
<evidence type="ECO:0000313" key="12">
    <source>
        <dbReference type="Proteomes" id="UP000763557"/>
    </source>
</evidence>
<dbReference type="PANTHER" id="PTHR43528">
    <property type="entry name" value="ALPHA-KETOGLUTARATE PERMEASE"/>
    <property type="match status" value="1"/>
</dbReference>
<feature type="transmembrane region" description="Helical" evidence="9">
    <location>
        <begin position="56"/>
        <end position="79"/>
    </location>
</feature>
<dbReference type="SUPFAM" id="SSF103473">
    <property type="entry name" value="MFS general substrate transporter"/>
    <property type="match status" value="1"/>
</dbReference>
<feature type="transmembrane region" description="Helical" evidence="9">
    <location>
        <begin position="372"/>
        <end position="392"/>
    </location>
</feature>
<evidence type="ECO:0000256" key="7">
    <source>
        <dbReference type="ARBA" id="ARBA00022989"/>
    </source>
</evidence>
<accession>A0ABX2FBK8</accession>
<dbReference type="InterPro" id="IPR020846">
    <property type="entry name" value="MFS_dom"/>
</dbReference>
<evidence type="ECO:0000256" key="3">
    <source>
        <dbReference type="ARBA" id="ARBA00022448"/>
    </source>
</evidence>
<feature type="transmembrane region" description="Helical" evidence="9">
    <location>
        <begin position="334"/>
        <end position="360"/>
    </location>
</feature>
<gene>
    <name evidence="11" type="ORF">GC106_60150</name>
</gene>
<evidence type="ECO:0000256" key="6">
    <source>
        <dbReference type="ARBA" id="ARBA00022847"/>
    </source>
</evidence>
<evidence type="ECO:0000256" key="8">
    <source>
        <dbReference type="ARBA" id="ARBA00023136"/>
    </source>
</evidence>
<feature type="transmembrane region" description="Helical" evidence="9">
    <location>
        <begin position="309"/>
        <end position="328"/>
    </location>
</feature>
<keyword evidence="8 9" id="KW-0472">Membrane</keyword>
<evidence type="ECO:0000256" key="4">
    <source>
        <dbReference type="ARBA" id="ARBA00022475"/>
    </source>
</evidence>
<feature type="transmembrane region" description="Helical" evidence="9">
    <location>
        <begin position="278"/>
        <end position="297"/>
    </location>
</feature>
<name>A0ABX2FBK8_9PSEU</name>
<dbReference type="EMBL" id="JAAATY010000022">
    <property type="protein sequence ID" value="NRN68768.1"/>
    <property type="molecule type" value="Genomic_DNA"/>
</dbReference>
<feature type="transmembrane region" description="Helical" evidence="9">
    <location>
        <begin position="152"/>
        <end position="175"/>
    </location>
</feature>
<dbReference type="InterPro" id="IPR005829">
    <property type="entry name" value="Sugar_transporter_CS"/>
</dbReference>
<feature type="domain" description="Major facilitator superfamily (MFS) profile" evidence="10">
    <location>
        <begin position="15"/>
        <end position="424"/>
    </location>
</feature>
<keyword evidence="12" id="KW-1185">Reference proteome</keyword>
<dbReference type="Gene3D" id="1.20.1250.20">
    <property type="entry name" value="MFS general substrate transporter like domains"/>
    <property type="match status" value="2"/>
</dbReference>
<evidence type="ECO:0000256" key="1">
    <source>
        <dbReference type="ARBA" id="ARBA00004651"/>
    </source>
</evidence>
<dbReference type="InterPro" id="IPR036259">
    <property type="entry name" value="MFS_trans_sf"/>
</dbReference>
<feature type="transmembrane region" description="Helical" evidence="9">
    <location>
        <begin position="241"/>
        <end position="258"/>
    </location>
</feature>
<feature type="transmembrane region" description="Helical" evidence="9">
    <location>
        <begin position="187"/>
        <end position="206"/>
    </location>
</feature>
<keyword evidence="3" id="KW-0813">Transport</keyword>
<evidence type="ECO:0000256" key="9">
    <source>
        <dbReference type="SAM" id="Phobius"/>
    </source>
</evidence>
<proteinExistence type="inferred from homology"/>
<evidence type="ECO:0000256" key="2">
    <source>
        <dbReference type="ARBA" id="ARBA00008240"/>
    </source>
</evidence>
<keyword evidence="7 9" id="KW-1133">Transmembrane helix</keyword>
<comment type="similarity">
    <text evidence="2">Belongs to the major facilitator superfamily. Metabolite:H+ Symporter (MHS) family (TC 2.A.1.6) family.</text>
</comment>
<dbReference type="PROSITE" id="PS00217">
    <property type="entry name" value="SUGAR_TRANSPORT_2"/>
    <property type="match status" value="1"/>
</dbReference>
<organism evidence="11 12">
    <name type="scientific">Kibdelosporangium persicum</name>
    <dbReference type="NCBI Taxonomy" id="2698649"/>
    <lineage>
        <taxon>Bacteria</taxon>
        <taxon>Bacillati</taxon>
        <taxon>Actinomycetota</taxon>
        <taxon>Actinomycetes</taxon>
        <taxon>Pseudonocardiales</taxon>
        <taxon>Pseudonocardiaceae</taxon>
        <taxon>Kibdelosporangium</taxon>
    </lineage>
</organism>
<keyword evidence="4" id="KW-1003">Cell membrane</keyword>
<dbReference type="InterPro" id="IPR011701">
    <property type="entry name" value="MFS"/>
</dbReference>
<dbReference type="Proteomes" id="UP000763557">
    <property type="component" value="Unassembled WGS sequence"/>
</dbReference>
<evidence type="ECO:0000259" key="10">
    <source>
        <dbReference type="PROSITE" id="PS50850"/>
    </source>
</evidence>
<comment type="subcellular location">
    <subcellularLocation>
        <location evidence="1">Cell membrane</location>
        <topology evidence="1">Multi-pass membrane protein</topology>
    </subcellularLocation>
</comment>
<reference evidence="11 12" key="1">
    <citation type="submission" date="2020-01" db="EMBL/GenBank/DDBJ databases">
        <title>Kibdelosporangium persica a novel Actinomycetes from a hot desert in Iran.</title>
        <authorList>
            <person name="Safaei N."/>
            <person name="Zaburannyi N."/>
            <person name="Mueller R."/>
            <person name="Wink J."/>
        </authorList>
    </citation>
    <scope>NUCLEOTIDE SEQUENCE [LARGE SCALE GENOMIC DNA]</scope>
    <source>
        <strain evidence="11 12">4NS15</strain>
    </source>
</reference>
<evidence type="ECO:0000256" key="5">
    <source>
        <dbReference type="ARBA" id="ARBA00022692"/>
    </source>
</evidence>
<keyword evidence="6" id="KW-0769">Symport</keyword>
<evidence type="ECO:0000313" key="11">
    <source>
        <dbReference type="EMBL" id="NRN68768.1"/>
    </source>
</evidence>
<dbReference type="InterPro" id="IPR051084">
    <property type="entry name" value="H+-coupled_symporters"/>
</dbReference>
<feature type="transmembrane region" description="Helical" evidence="9">
    <location>
        <begin position="111"/>
        <end position="131"/>
    </location>
</feature>
<comment type="caution">
    <text evidence="11">The sequence shown here is derived from an EMBL/GenBank/DDBJ whole genome shotgun (WGS) entry which is preliminary data.</text>
</comment>
<dbReference type="RefSeq" id="WP_173138272.1">
    <property type="nucleotide sequence ID" value="NZ_CBCSGW010000064.1"/>
</dbReference>
<dbReference type="Pfam" id="PF07690">
    <property type="entry name" value="MFS_1"/>
    <property type="match status" value="1"/>
</dbReference>
<dbReference type="PROSITE" id="PS50850">
    <property type="entry name" value="MFS"/>
    <property type="match status" value="1"/>
</dbReference>
<dbReference type="PANTHER" id="PTHR43528:SF1">
    <property type="entry name" value="ALPHA-KETOGLUTARATE PERMEASE"/>
    <property type="match status" value="1"/>
</dbReference>
<feature type="transmembrane region" description="Helical" evidence="9">
    <location>
        <begin position="398"/>
        <end position="417"/>
    </location>
</feature>
<keyword evidence="5 9" id="KW-0812">Transmembrane</keyword>
<sequence length="445" mass="46813">MTTQSPALGRERRKAALAVGVGNFMEWFDFAVYGFFAPIMGKVFFPAGDATTGLLASLAVFGVAFFFRPVGGLVLGSLGDRRGRRFTLSASVLMMGVTTTLIAALPTYAQVGVLAPVLLVVLRCLQGFSAGGEWTGSAAFLLESTPSHRRGIFASVISATAALATVAGSLVALLLQSTLSADAMASWGWRIPFLLAAPLTVIGLYVRLKLDETPVFQELKVLDKVVDKPLRTAGKRDLKPVLLTLAIAAVQGLGFYYLATYVVNYLSQTVQLSRTEALTLSVIGLTVYMALCPVAGAISDRYGRRRVNLTGSVGYVILGLPAFVLMGQGGTVPVLLGMLLLIVPQSLVSVTTVVMLVELFPAATRSSGSATGFNIALAFVAGPGPLIASAIASATGSSVWPASYMVLVALVATAFLWKFLPETAGRHIGADDEPVTVDERVREAT</sequence>
<protein>
    <submittedName>
        <fullName evidence="11">Citrate-proton symporter citrate transporter</fullName>
    </submittedName>
</protein>